<dbReference type="CDD" id="cd05398">
    <property type="entry name" value="NT_ClassII-CCAase"/>
    <property type="match status" value="1"/>
</dbReference>
<evidence type="ECO:0000256" key="3">
    <source>
        <dbReference type="ARBA" id="ARBA00022555"/>
    </source>
</evidence>
<dbReference type="InterPro" id="IPR001667">
    <property type="entry name" value="DDH_dom"/>
</dbReference>
<dbReference type="InterPro" id="IPR052390">
    <property type="entry name" value="tRNA_nt/polyA_polymerase"/>
</dbReference>
<dbReference type="RefSeq" id="WP_229593146.1">
    <property type="nucleotide sequence ID" value="NZ_AP024485.1"/>
</dbReference>
<dbReference type="PANTHER" id="PTHR47788">
    <property type="entry name" value="POLYA POLYMERASE"/>
    <property type="match status" value="1"/>
</dbReference>
<dbReference type="PANTHER" id="PTHR47788:SF1">
    <property type="entry name" value="A-ADDING TRNA NUCLEOTIDYLTRANSFERASE"/>
    <property type="match status" value="1"/>
</dbReference>
<reference evidence="14" key="1">
    <citation type="journal article" date="2022" name="Arch. Microbiol.">
        <title>Pseudodesulfovibrio sediminis sp. nov., a mesophilic and neutrophilic sulfate-reducing bacterium isolated from sediment of a brackish lake.</title>
        <authorList>
            <person name="Takahashi A."/>
            <person name="Kojima H."/>
            <person name="Watanabe M."/>
            <person name="Fukui M."/>
        </authorList>
    </citation>
    <scope>NUCLEOTIDE SEQUENCE</scope>
    <source>
        <strain evidence="14">SF6</strain>
    </source>
</reference>
<dbReference type="InterPro" id="IPR002646">
    <property type="entry name" value="PolA_pol_head_dom"/>
</dbReference>
<evidence type="ECO:0000256" key="12">
    <source>
        <dbReference type="RuleBase" id="RU003953"/>
    </source>
</evidence>
<dbReference type="SUPFAM" id="SSF81891">
    <property type="entry name" value="Poly A polymerase C-terminal region-like"/>
    <property type="match status" value="1"/>
</dbReference>
<dbReference type="Proteomes" id="UP001053296">
    <property type="component" value="Chromosome"/>
</dbReference>
<dbReference type="Pfam" id="PF01743">
    <property type="entry name" value="PolyA_pol"/>
    <property type="match status" value="1"/>
</dbReference>
<comment type="cofactor">
    <cofactor evidence="1">
        <name>Mg(2+)</name>
        <dbReference type="ChEBI" id="CHEBI:18420"/>
    </cofactor>
</comment>
<dbReference type="Gene3D" id="3.10.310.30">
    <property type="match status" value="1"/>
</dbReference>
<evidence type="ECO:0000256" key="9">
    <source>
        <dbReference type="ARBA" id="ARBA00022842"/>
    </source>
</evidence>
<evidence type="ECO:0000256" key="6">
    <source>
        <dbReference type="ARBA" id="ARBA00022695"/>
    </source>
</evidence>
<dbReference type="InterPro" id="IPR046342">
    <property type="entry name" value="CBS_dom_sf"/>
</dbReference>
<keyword evidence="7" id="KW-0479">Metal-binding</keyword>
<gene>
    <name evidence="14" type="ORF">PSDVSF_04190</name>
</gene>
<dbReference type="InterPro" id="IPR032828">
    <property type="entry name" value="PolyA_RNA-bd"/>
</dbReference>
<dbReference type="SUPFAM" id="SSF81301">
    <property type="entry name" value="Nucleotidyltransferase"/>
    <property type="match status" value="1"/>
</dbReference>
<dbReference type="InterPro" id="IPR043519">
    <property type="entry name" value="NT_sf"/>
</dbReference>
<evidence type="ECO:0000256" key="4">
    <source>
        <dbReference type="ARBA" id="ARBA00022679"/>
    </source>
</evidence>
<dbReference type="SUPFAM" id="SSF54631">
    <property type="entry name" value="CBS-domain pair"/>
    <property type="match status" value="1"/>
</dbReference>
<dbReference type="InterPro" id="IPR003156">
    <property type="entry name" value="DHHA1_dom"/>
</dbReference>
<evidence type="ECO:0000256" key="1">
    <source>
        <dbReference type="ARBA" id="ARBA00001946"/>
    </source>
</evidence>
<dbReference type="Gene3D" id="3.90.1640.10">
    <property type="entry name" value="inorganic pyrophosphatase (n-terminal core)"/>
    <property type="match status" value="1"/>
</dbReference>
<keyword evidence="10 12" id="KW-0694">RNA-binding</keyword>
<evidence type="ECO:0000259" key="13">
    <source>
        <dbReference type="PROSITE" id="PS51371"/>
    </source>
</evidence>
<evidence type="ECO:0000256" key="5">
    <source>
        <dbReference type="ARBA" id="ARBA00022694"/>
    </source>
</evidence>
<evidence type="ECO:0000313" key="14">
    <source>
        <dbReference type="EMBL" id="BCS87177.1"/>
    </source>
</evidence>
<keyword evidence="6" id="KW-0548">Nucleotidyltransferase</keyword>
<dbReference type="SUPFAM" id="SSF64182">
    <property type="entry name" value="DHH phosphoesterases"/>
    <property type="match status" value="1"/>
</dbReference>
<keyword evidence="11" id="KW-0129">CBS domain</keyword>
<dbReference type="Pfam" id="PF12627">
    <property type="entry name" value="PolyA_pol_RNAbd"/>
    <property type="match status" value="1"/>
</dbReference>
<evidence type="ECO:0000256" key="10">
    <source>
        <dbReference type="ARBA" id="ARBA00022884"/>
    </source>
</evidence>
<dbReference type="Gene3D" id="3.10.580.10">
    <property type="entry name" value="CBS-domain"/>
    <property type="match status" value="1"/>
</dbReference>
<dbReference type="SMART" id="SM00116">
    <property type="entry name" value="CBS"/>
    <property type="match status" value="2"/>
</dbReference>
<sequence length="892" mass="100934">MKKIEKLAAPTVITAHANADFDALAAMVAASKIYENAVLIFPGSQESNLRNFFIESTTYLFNFKAFKDIDPKSVELLVVVDTRQRSRIPHVRPVLDNPDLRIHLYDHHPDSDEDLPFEKSVVKTWGSTTTIITHEIIKQNLTLNREEATLLGLGIYEDTGSFGFNTTTPEDFEAAGWLKSQGMDLEVVTDLLSHELSAQQVTYLGELLKNASTYDIHGVDVIITEISTDAFVPDFALLVHKIMDMEKIKVVFALGRMADRIHVVSRSKNPDVNVGQICASLGGGGHEAAASATVKDKTLAEVRDDLFALFYSQINPQIVVDSLMSRPPVVIEDDKSIDDAVQLMSRYGLKDVPVVAAGTMHCVGIMGHKTADKALSHHLGTVGITEYMTRTFEVVAIKTDLYRVMEIILSNRQRMLPVVEGDNLAGVITRTDLMNMLIDEPARIPDSLLPERKRERNIGAQVKNRLPEDMLDLLQTAGELGTDIGWNVYVVGGFVRDILLGRPNQDLDLVVEGDGIQFAKKLAGILGGRVKAHSKFKTAVVILQNGQRVDVATARLEYYEYPAALPTVELSSIKMDLYRRDFTVNALALRINPNRFGQLVDFFGAERDIRNRTIRVLHSLSFVEDPTRILRAIRFERRFDFQIGGQTMRLIKNALNLELFSKLSGSRVMHELQLIMNEEDPLSCLLRMQELGIMEAIHPLLKINRDRVQVLTELVKVHNWYKLLYLEPEIVPWKLYILGLTMGVKRDQIGKITKRLYFTKKEEREFLQLRDQIGDGLMKLMGWREGKSKLSKLYSILHYIPVEGVLFMMARSRKEYIRRNISQYLSRLQSLEVEINGKDLQAMGIEPGPIYTVILDKLLIAKIDGRIETREEQLNMVEALHKEFIEKSDNQL</sequence>
<feature type="domain" description="CBS" evidence="13">
    <location>
        <begin position="388"/>
        <end position="447"/>
    </location>
</feature>
<dbReference type="Gene3D" id="3.30.460.10">
    <property type="entry name" value="Beta Polymerase, domain 2"/>
    <property type="match status" value="1"/>
</dbReference>
<name>A0ABM7P329_9BACT</name>
<evidence type="ECO:0000256" key="7">
    <source>
        <dbReference type="ARBA" id="ARBA00022723"/>
    </source>
</evidence>
<dbReference type="InterPro" id="IPR000644">
    <property type="entry name" value="CBS_dom"/>
</dbReference>
<dbReference type="InterPro" id="IPR038763">
    <property type="entry name" value="DHH_sf"/>
</dbReference>
<feature type="domain" description="CBS" evidence="13">
    <location>
        <begin position="324"/>
        <end position="382"/>
    </location>
</feature>
<keyword evidence="15" id="KW-1185">Reference proteome</keyword>
<dbReference type="Pfam" id="PF00571">
    <property type="entry name" value="CBS"/>
    <property type="match status" value="2"/>
</dbReference>
<dbReference type="Pfam" id="PF01368">
    <property type="entry name" value="DHH"/>
    <property type="match status" value="1"/>
</dbReference>
<protein>
    <submittedName>
        <fullName evidence="14">Poly(A) polymerase</fullName>
    </submittedName>
</protein>
<evidence type="ECO:0000256" key="8">
    <source>
        <dbReference type="ARBA" id="ARBA00022741"/>
    </source>
</evidence>
<dbReference type="Gene3D" id="1.10.3090.10">
    <property type="entry name" value="cca-adding enzyme, domain 2"/>
    <property type="match status" value="1"/>
</dbReference>
<proteinExistence type="inferred from homology"/>
<dbReference type="Pfam" id="PF02272">
    <property type="entry name" value="DHHA1"/>
    <property type="match status" value="1"/>
</dbReference>
<keyword evidence="4 12" id="KW-0808">Transferase</keyword>
<evidence type="ECO:0000256" key="2">
    <source>
        <dbReference type="ARBA" id="ARBA00007265"/>
    </source>
</evidence>
<accession>A0ABM7P329</accession>
<comment type="similarity">
    <text evidence="2 12">Belongs to the tRNA nucleotidyltransferase/poly(A) polymerase family.</text>
</comment>
<evidence type="ECO:0000313" key="15">
    <source>
        <dbReference type="Proteomes" id="UP001053296"/>
    </source>
</evidence>
<keyword evidence="8" id="KW-0547">Nucleotide-binding</keyword>
<keyword evidence="3" id="KW-0820">tRNA-binding</keyword>
<keyword evidence="9" id="KW-0460">Magnesium</keyword>
<keyword evidence="5" id="KW-0819">tRNA processing</keyword>
<evidence type="ECO:0000256" key="11">
    <source>
        <dbReference type="PROSITE-ProRule" id="PRU00703"/>
    </source>
</evidence>
<dbReference type="PROSITE" id="PS51371">
    <property type="entry name" value="CBS"/>
    <property type="match status" value="2"/>
</dbReference>
<dbReference type="EMBL" id="AP024485">
    <property type="protein sequence ID" value="BCS87177.1"/>
    <property type="molecule type" value="Genomic_DNA"/>
</dbReference>
<organism evidence="14 15">
    <name type="scientific">Pseudodesulfovibrio sediminis</name>
    <dbReference type="NCBI Taxonomy" id="2810563"/>
    <lineage>
        <taxon>Bacteria</taxon>
        <taxon>Pseudomonadati</taxon>
        <taxon>Thermodesulfobacteriota</taxon>
        <taxon>Desulfovibrionia</taxon>
        <taxon>Desulfovibrionales</taxon>
        <taxon>Desulfovibrionaceae</taxon>
    </lineage>
</organism>